<dbReference type="PANTHER" id="PTHR48078:SF7">
    <property type="entry name" value="BLL6502 PROTEIN"/>
    <property type="match status" value="1"/>
</dbReference>
<sequence>MTTYDTVESPDETTVFSYHDLEPPTLSDVYAARSVVSRHLPETPLVRSEFLSAELDADVYLKREDTLPTGAFKVRGGVNLCARLDEEFHDPGLVAASTGNHGQSVAYAGREFDIPVVVAVPGDPNPDKVAAMERFGAEVHPHGRDYDDAREWAEARARTEGYRYVHSANEPALVAGVATAGLEVVERVPEVDTLFCPVGGGSSASGYCLTVGDIADADVVGVQSENASAMYHAWAEGHLRPREDADTYAEGLQSRVPFALTTEMLREGLSEMVLVSDDRIEDAVETMLREEHLLLEGAACAAVAAALERGDELAGQTVVLQVSGRNLAASKLEAAVCGEGGGSE</sequence>
<evidence type="ECO:0000256" key="3">
    <source>
        <dbReference type="ARBA" id="ARBA00023239"/>
    </source>
</evidence>
<dbReference type="GO" id="GO:0006565">
    <property type="term" value="P:L-serine catabolic process"/>
    <property type="evidence" value="ECO:0007669"/>
    <property type="project" value="TreeGrafter"/>
</dbReference>
<evidence type="ECO:0000256" key="1">
    <source>
        <dbReference type="ARBA" id="ARBA00001933"/>
    </source>
</evidence>
<dbReference type="Pfam" id="PF00291">
    <property type="entry name" value="PALP"/>
    <property type="match status" value="1"/>
</dbReference>
<feature type="domain" description="Tryptophan synthase beta chain-like PALP" evidence="4">
    <location>
        <begin position="37"/>
        <end position="324"/>
    </location>
</feature>
<dbReference type="Proteomes" id="UP000198531">
    <property type="component" value="Unassembled WGS sequence"/>
</dbReference>
<gene>
    <name evidence="5" type="ORF">SAMN04487947_3637</name>
</gene>
<evidence type="ECO:0000259" key="4">
    <source>
        <dbReference type="Pfam" id="PF00291"/>
    </source>
</evidence>
<comment type="cofactor">
    <cofactor evidence="1">
        <name>pyridoxal 5'-phosphate</name>
        <dbReference type="ChEBI" id="CHEBI:597326"/>
    </cofactor>
</comment>
<dbReference type="STRING" id="553469.SAMN04487947_3637"/>
<name>A0A1I6ISD7_9EURY</name>
<dbReference type="GO" id="GO:0006567">
    <property type="term" value="P:L-threonine catabolic process"/>
    <property type="evidence" value="ECO:0007669"/>
    <property type="project" value="TreeGrafter"/>
</dbReference>
<keyword evidence="3" id="KW-0456">Lyase</keyword>
<organism evidence="5 6">
    <name type="scientific">Halogeometricum rufum</name>
    <dbReference type="NCBI Taxonomy" id="553469"/>
    <lineage>
        <taxon>Archaea</taxon>
        <taxon>Methanobacteriati</taxon>
        <taxon>Methanobacteriota</taxon>
        <taxon>Stenosarchaea group</taxon>
        <taxon>Halobacteria</taxon>
        <taxon>Halobacteriales</taxon>
        <taxon>Haloferacaceae</taxon>
        <taxon>Halogeometricum</taxon>
    </lineage>
</organism>
<accession>A0A1I6ISD7</accession>
<evidence type="ECO:0000313" key="5">
    <source>
        <dbReference type="EMBL" id="SFR69551.1"/>
    </source>
</evidence>
<dbReference type="EMBL" id="FOYT01000004">
    <property type="protein sequence ID" value="SFR69551.1"/>
    <property type="molecule type" value="Genomic_DNA"/>
</dbReference>
<dbReference type="GO" id="GO:0009097">
    <property type="term" value="P:isoleucine biosynthetic process"/>
    <property type="evidence" value="ECO:0007669"/>
    <property type="project" value="TreeGrafter"/>
</dbReference>
<evidence type="ECO:0000313" key="6">
    <source>
        <dbReference type="Proteomes" id="UP000198531"/>
    </source>
</evidence>
<dbReference type="OrthoDB" id="371827at2157"/>
<keyword evidence="6" id="KW-1185">Reference proteome</keyword>
<dbReference type="AlphaFoldDB" id="A0A1I6ISD7"/>
<proteinExistence type="predicted"/>
<dbReference type="InterPro" id="IPR050147">
    <property type="entry name" value="Ser/Thr_Dehydratase"/>
</dbReference>
<dbReference type="InterPro" id="IPR036052">
    <property type="entry name" value="TrpB-like_PALP_sf"/>
</dbReference>
<dbReference type="RefSeq" id="WP_089810277.1">
    <property type="nucleotide sequence ID" value="NZ_FOYT01000004.1"/>
</dbReference>
<protein>
    <submittedName>
        <fullName evidence="5">Threonine dehydratase</fullName>
    </submittedName>
</protein>
<reference evidence="6" key="1">
    <citation type="submission" date="2016-10" db="EMBL/GenBank/DDBJ databases">
        <authorList>
            <person name="Varghese N."/>
            <person name="Submissions S."/>
        </authorList>
    </citation>
    <scope>NUCLEOTIDE SEQUENCE [LARGE SCALE GENOMIC DNA]</scope>
    <source>
        <strain evidence="6">CGMCC 1.7736</strain>
    </source>
</reference>
<dbReference type="SUPFAM" id="SSF53686">
    <property type="entry name" value="Tryptophan synthase beta subunit-like PLP-dependent enzymes"/>
    <property type="match status" value="1"/>
</dbReference>
<dbReference type="GO" id="GO:0003941">
    <property type="term" value="F:L-serine ammonia-lyase activity"/>
    <property type="evidence" value="ECO:0007669"/>
    <property type="project" value="TreeGrafter"/>
</dbReference>
<keyword evidence="2" id="KW-0663">Pyridoxal phosphate</keyword>
<dbReference type="GO" id="GO:0004794">
    <property type="term" value="F:threonine deaminase activity"/>
    <property type="evidence" value="ECO:0007669"/>
    <property type="project" value="TreeGrafter"/>
</dbReference>
<dbReference type="InterPro" id="IPR001926">
    <property type="entry name" value="TrpB-like_PALP"/>
</dbReference>
<evidence type="ECO:0000256" key="2">
    <source>
        <dbReference type="ARBA" id="ARBA00022898"/>
    </source>
</evidence>
<dbReference type="PANTHER" id="PTHR48078">
    <property type="entry name" value="THREONINE DEHYDRATASE, MITOCHONDRIAL-RELATED"/>
    <property type="match status" value="1"/>
</dbReference>
<dbReference type="Gene3D" id="3.40.50.1100">
    <property type="match status" value="2"/>
</dbReference>